<dbReference type="CDD" id="cd07936">
    <property type="entry name" value="SCAN"/>
    <property type="match status" value="1"/>
</dbReference>
<dbReference type="GO" id="GO:0008270">
    <property type="term" value="F:zinc ion binding"/>
    <property type="evidence" value="ECO:0007669"/>
    <property type="project" value="UniProtKB-KW"/>
</dbReference>
<dbReference type="Pfam" id="PF00096">
    <property type="entry name" value="zf-C2H2"/>
    <property type="match status" value="9"/>
</dbReference>
<proteinExistence type="predicted"/>
<feature type="domain" description="C2H2-type" evidence="8">
    <location>
        <begin position="544"/>
        <end position="571"/>
    </location>
</feature>
<accession>A0A6J0SBQ5</accession>
<dbReference type="InterPro" id="IPR038269">
    <property type="entry name" value="SCAN_sf"/>
</dbReference>
<dbReference type="GO" id="GO:0042802">
    <property type="term" value="F:identical protein binding"/>
    <property type="evidence" value="ECO:0007669"/>
    <property type="project" value="UniProtKB-ARBA"/>
</dbReference>
<dbReference type="SUPFAM" id="SSF57667">
    <property type="entry name" value="beta-beta-alpha zinc fingers"/>
    <property type="match status" value="5"/>
</dbReference>
<feature type="domain" description="C2H2-type" evidence="8">
    <location>
        <begin position="600"/>
        <end position="627"/>
    </location>
</feature>
<protein>
    <recommendedName>
        <fullName evidence="12">Zinc finger and SCAN domain-containing protein 2-like</fullName>
    </recommendedName>
</protein>
<keyword evidence="4" id="KW-0862">Zinc</keyword>
<dbReference type="GO" id="GO:0000981">
    <property type="term" value="F:DNA-binding transcription factor activity, RNA polymerase II-specific"/>
    <property type="evidence" value="ECO:0007669"/>
    <property type="project" value="TreeGrafter"/>
</dbReference>
<gene>
    <name evidence="11" type="primary">LOC110070369</name>
</gene>
<evidence type="ECO:0008006" key="12">
    <source>
        <dbReference type="Google" id="ProtNLM"/>
    </source>
</evidence>
<dbReference type="PROSITE" id="PS00028">
    <property type="entry name" value="ZINC_FINGER_C2H2_1"/>
    <property type="match status" value="10"/>
</dbReference>
<sequence>MAAEHKNDIVPNLQAEVTPEEGAKIGVQDSEESEAEKVVARGLPVIHFGGPKEPWEGVAPEDFEPELGGEPGDGSEGEAETFLKAEQSPSSDQEEEQLPISGSRHDTQADSSPFEGASNAELEPGNQDGGAGIVSGIDRETHHSVGSLVTKDEPEFMEVVEEDAPDVGGATLDIERQCFRQFCYQDAEGPREVCGMLWKLCRRWLQPEKKSKDQILELVILEQFLTILPEDMQNWVKGGRPENCFQAVSLAEDFLVRQQRKAPRGRPALWPFRETSADSTKMAPSDSSAWPLFRENKEEHSVEIPALAEEERPFWKEKNLSVKTKGVDWILPVKIEQTLSQNPDKGESSEKEQKTNTINEEIETVHFHPASVENPYTCWDCGESFTGIDVLVAHQSTHTGVKPFNCPECGQSFTQRSLLTAHEKTHIQEKPFSCPECGQSFSKRAGLVSHQKIHTGEKPHHCTECTQSFLHRYDLIRHLRIHTGEKPHECPDCGKGFRSMSAFHVHRRIHTEEKPYPCSACGKTFRHRTNLIVHERIHTGEKPYKCEDCSKSFGDASSLRKHRRSHTGEKPYICPECGKRFSQNAGLVQHEKIHTGEKPFQCALCPKSFRDKSAIVAHQRTHTKETPYRCPVCDKCFGHRSNLIKHERIHSAPKKFKCS</sequence>
<dbReference type="Proteomes" id="UP001652642">
    <property type="component" value="Chromosome 2"/>
</dbReference>
<evidence type="ECO:0000256" key="2">
    <source>
        <dbReference type="ARBA" id="ARBA00022737"/>
    </source>
</evidence>
<evidence type="ECO:0000256" key="6">
    <source>
        <dbReference type="PROSITE-ProRule" id="PRU00042"/>
    </source>
</evidence>
<feature type="domain" description="C2H2-type" evidence="8">
    <location>
        <begin position="572"/>
        <end position="599"/>
    </location>
</feature>
<feature type="domain" description="C2H2-type" evidence="8">
    <location>
        <begin position="516"/>
        <end position="543"/>
    </location>
</feature>
<keyword evidence="2" id="KW-0677">Repeat</keyword>
<feature type="domain" description="C2H2-type" evidence="8">
    <location>
        <begin position="488"/>
        <end position="515"/>
    </location>
</feature>
<evidence type="ECO:0000313" key="11">
    <source>
        <dbReference type="RefSeq" id="XP_020633702.2"/>
    </source>
</evidence>
<dbReference type="SMART" id="SM00355">
    <property type="entry name" value="ZnF_C2H2"/>
    <property type="match status" value="10"/>
</dbReference>
<feature type="domain" description="C2H2-type" evidence="8">
    <location>
        <begin position="628"/>
        <end position="655"/>
    </location>
</feature>
<dbReference type="OrthoDB" id="9049344at2759"/>
<reference evidence="10" key="1">
    <citation type="submission" date="2025-05" db="UniProtKB">
        <authorList>
            <consortium name="RefSeq"/>
        </authorList>
    </citation>
    <scope>NUCLEOTIDE SEQUENCE [LARGE SCALE GENOMIC DNA]</scope>
</reference>
<dbReference type="PANTHER" id="PTHR14003">
    <property type="entry name" value="TRANSCRIPTIONAL REPRESSOR PROTEIN YY"/>
    <property type="match status" value="1"/>
</dbReference>
<dbReference type="Gene3D" id="1.10.4020.10">
    <property type="entry name" value="DNA breaking-rejoining enzymes"/>
    <property type="match status" value="1"/>
</dbReference>
<dbReference type="GO" id="GO:0000978">
    <property type="term" value="F:RNA polymerase II cis-regulatory region sequence-specific DNA binding"/>
    <property type="evidence" value="ECO:0007669"/>
    <property type="project" value="TreeGrafter"/>
</dbReference>
<keyword evidence="1" id="KW-0479">Metal-binding</keyword>
<name>A0A6J0SBQ5_9SAUR</name>
<evidence type="ECO:0000256" key="7">
    <source>
        <dbReference type="SAM" id="MobiDB-lite"/>
    </source>
</evidence>
<dbReference type="InterPro" id="IPR013087">
    <property type="entry name" value="Znf_C2H2_type"/>
</dbReference>
<dbReference type="InParanoid" id="A0A6J0SBQ5"/>
<dbReference type="Gene3D" id="3.30.160.60">
    <property type="entry name" value="Classic Zinc Finger"/>
    <property type="match status" value="10"/>
</dbReference>
<feature type="domain" description="C2H2-type" evidence="8">
    <location>
        <begin position="432"/>
        <end position="459"/>
    </location>
</feature>
<keyword evidence="10" id="KW-1185">Reference proteome</keyword>
<reference evidence="11" key="2">
    <citation type="submission" date="2025-08" db="UniProtKB">
        <authorList>
            <consortium name="RefSeq"/>
        </authorList>
    </citation>
    <scope>IDENTIFICATION</scope>
</reference>
<organism evidence="10 11">
    <name type="scientific">Pogona vitticeps</name>
    <name type="common">central bearded dragon</name>
    <dbReference type="NCBI Taxonomy" id="103695"/>
    <lineage>
        <taxon>Eukaryota</taxon>
        <taxon>Metazoa</taxon>
        <taxon>Chordata</taxon>
        <taxon>Craniata</taxon>
        <taxon>Vertebrata</taxon>
        <taxon>Euteleostomi</taxon>
        <taxon>Lepidosauria</taxon>
        <taxon>Squamata</taxon>
        <taxon>Bifurcata</taxon>
        <taxon>Unidentata</taxon>
        <taxon>Episquamata</taxon>
        <taxon>Toxicofera</taxon>
        <taxon>Iguania</taxon>
        <taxon>Acrodonta</taxon>
        <taxon>Agamidae</taxon>
        <taxon>Amphibolurinae</taxon>
        <taxon>Pogona</taxon>
    </lineage>
</organism>
<feature type="domain" description="SCAN box" evidence="9">
    <location>
        <begin position="176"/>
        <end position="254"/>
    </location>
</feature>
<feature type="domain" description="C2H2-type" evidence="8">
    <location>
        <begin position="460"/>
        <end position="487"/>
    </location>
</feature>
<dbReference type="PROSITE" id="PS50804">
    <property type="entry name" value="SCAN_BOX"/>
    <property type="match status" value="1"/>
</dbReference>
<feature type="domain" description="C2H2-type" evidence="8">
    <location>
        <begin position="376"/>
        <end position="403"/>
    </location>
</feature>
<dbReference type="InterPro" id="IPR036236">
    <property type="entry name" value="Znf_C2H2_sf"/>
</dbReference>
<keyword evidence="3 6" id="KW-0863">Zinc-finger</keyword>
<dbReference type="SMART" id="SM00431">
    <property type="entry name" value="SCAN"/>
    <property type="match status" value="1"/>
</dbReference>
<evidence type="ECO:0000259" key="9">
    <source>
        <dbReference type="PROSITE" id="PS50804"/>
    </source>
</evidence>
<evidence type="ECO:0000256" key="4">
    <source>
        <dbReference type="ARBA" id="ARBA00022833"/>
    </source>
</evidence>
<feature type="compositionally biased region" description="Acidic residues" evidence="7">
    <location>
        <begin position="59"/>
        <end position="79"/>
    </location>
</feature>
<dbReference type="GeneID" id="110070369"/>
<dbReference type="InterPro" id="IPR003309">
    <property type="entry name" value="SCAN_dom"/>
</dbReference>
<dbReference type="SUPFAM" id="SSF47353">
    <property type="entry name" value="Retrovirus capsid dimerization domain-like"/>
    <property type="match status" value="1"/>
</dbReference>
<evidence type="ECO:0000313" key="10">
    <source>
        <dbReference type="Proteomes" id="UP001652642"/>
    </source>
</evidence>
<dbReference type="KEGG" id="pvt:110070369"/>
<dbReference type="PROSITE" id="PS50157">
    <property type="entry name" value="ZINC_FINGER_C2H2_2"/>
    <property type="match status" value="10"/>
</dbReference>
<keyword evidence="5" id="KW-0539">Nucleus</keyword>
<evidence type="ECO:0000259" key="8">
    <source>
        <dbReference type="PROSITE" id="PS50157"/>
    </source>
</evidence>
<dbReference type="PANTHER" id="PTHR14003:SF23">
    <property type="entry name" value="ZINC FINGER PROTEIN 143"/>
    <property type="match status" value="1"/>
</dbReference>
<dbReference type="RefSeq" id="XP_020633702.2">
    <property type="nucleotide sequence ID" value="XM_020778043.2"/>
</dbReference>
<evidence type="ECO:0000256" key="3">
    <source>
        <dbReference type="ARBA" id="ARBA00022771"/>
    </source>
</evidence>
<dbReference type="Pfam" id="PF02023">
    <property type="entry name" value="SCAN"/>
    <property type="match status" value="1"/>
</dbReference>
<feature type="domain" description="C2H2-type" evidence="8">
    <location>
        <begin position="404"/>
        <end position="431"/>
    </location>
</feature>
<dbReference type="GO" id="GO:0005634">
    <property type="term" value="C:nucleus"/>
    <property type="evidence" value="ECO:0007669"/>
    <property type="project" value="UniProtKB-SubCell"/>
</dbReference>
<feature type="region of interest" description="Disordered" evidence="7">
    <location>
        <begin position="1"/>
        <end position="135"/>
    </location>
</feature>
<evidence type="ECO:0000256" key="5">
    <source>
        <dbReference type="ARBA" id="ARBA00023242"/>
    </source>
</evidence>
<evidence type="ECO:0000256" key="1">
    <source>
        <dbReference type="ARBA" id="ARBA00022723"/>
    </source>
</evidence>